<reference evidence="2 3" key="1">
    <citation type="journal article" date="2019" name="Appl. Microbiol. Biotechnol.">
        <title>Genome sequence of Isaria javanica and comparative genome analysis insights into family S53 peptidase evolution in fungal entomopathogens.</title>
        <authorList>
            <person name="Lin R."/>
            <person name="Zhang X."/>
            <person name="Xin B."/>
            <person name="Zou M."/>
            <person name="Gao Y."/>
            <person name="Qin F."/>
            <person name="Hu Q."/>
            <person name="Xie B."/>
            <person name="Cheng X."/>
        </authorList>
    </citation>
    <scope>NUCLEOTIDE SEQUENCE [LARGE SCALE GENOMIC DNA]</scope>
    <source>
        <strain evidence="2 3">IJ1G</strain>
    </source>
</reference>
<dbReference type="AlphaFoldDB" id="A0A545VAJ1"/>
<feature type="compositionally biased region" description="Polar residues" evidence="1">
    <location>
        <begin position="104"/>
        <end position="124"/>
    </location>
</feature>
<evidence type="ECO:0000256" key="1">
    <source>
        <dbReference type="SAM" id="MobiDB-lite"/>
    </source>
</evidence>
<feature type="region of interest" description="Disordered" evidence="1">
    <location>
        <begin position="90"/>
        <end position="124"/>
    </location>
</feature>
<evidence type="ECO:0000313" key="3">
    <source>
        <dbReference type="Proteomes" id="UP000315783"/>
    </source>
</evidence>
<gene>
    <name evidence="2" type="ORF">IF1G_02822</name>
</gene>
<organism evidence="2 3">
    <name type="scientific">Cordyceps javanica</name>
    <dbReference type="NCBI Taxonomy" id="43265"/>
    <lineage>
        <taxon>Eukaryota</taxon>
        <taxon>Fungi</taxon>
        <taxon>Dikarya</taxon>
        <taxon>Ascomycota</taxon>
        <taxon>Pezizomycotina</taxon>
        <taxon>Sordariomycetes</taxon>
        <taxon>Hypocreomycetidae</taxon>
        <taxon>Hypocreales</taxon>
        <taxon>Cordycipitaceae</taxon>
        <taxon>Cordyceps</taxon>
    </lineage>
</organism>
<name>A0A545VAJ1_9HYPO</name>
<dbReference type="OrthoDB" id="5213862at2759"/>
<keyword evidence="3" id="KW-1185">Reference proteome</keyword>
<feature type="compositionally biased region" description="Low complexity" evidence="1">
    <location>
        <begin position="495"/>
        <end position="518"/>
    </location>
</feature>
<protein>
    <submittedName>
        <fullName evidence="2">Ubiquitin-conjugating enzyme</fullName>
    </submittedName>
</protein>
<evidence type="ECO:0000313" key="2">
    <source>
        <dbReference type="EMBL" id="TQV98742.1"/>
    </source>
</evidence>
<dbReference type="EMBL" id="SPUK01000003">
    <property type="protein sequence ID" value="TQV98742.1"/>
    <property type="molecule type" value="Genomic_DNA"/>
</dbReference>
<feature type="region of interest" description="Disordered" evidence="1">
    <location>
        <begin position="30"/>
        <end position="55"/>
    </location>
</feature>
<comment type="caution">
    <text evidence="2">The sequence shown here is derived from an EMBL/GenBank/DDBJ whole genome shotgun (WGS) entry which is preliminary data.</text>
</comment>
<feature type="region of interest" description="Disordered" evidence="1">
    <location>
        <begin position="424"/>
        <end position="449"/>
    </location>
</feature>
<feature type="region of interest" description="Disordered" evidence="1">
    <location>
        <begin position="466"/>
        <end position="522"/>
    </location>
</feature>
<dbReference type="Proteomes" id="UP000315783">
    <property type="component" value="Unassembled WGS sequence"/>
</dbReference>
<proteinExistence type="predicted"/>
<sequence>MPLGLSPYVTSTSVNQDAWCSRRVENDRPSPLRISKQLSSTDRARERPHQQQPAYSLQETAPPLQARSANCLNITKRRSLWALSAQRAEDEQVSSAPPRPYSVGPNTTVNASPEAAGSNQTSKSIGLHTAEEAEEMLREASRTYSGASNNSYSWNSFVSGGCSVRKSSGTRSSASVVRQVSSSTDGPSCTISMDSILPHVLSPHISIHTNGHGRYFGQNHVWAAIEVSGILSHAYSADGTGEKPTQPKQSEHHLDLFFKHGCLHDLKVQILPVEGTTVLEVFHEQSFPTILYAGSKVLILAQIGIDTKSITRHASKAHQRHKSDELIADLESQLGDSQMPYMKVRITYSHSAFSDYFGHEILVGVAQRCTKLETTAVGALKRHNVRSAWSPPPIYSLESIKSAMERHWEGNVVAEWLQKMERSARCGGRVTTKQSDSSDESQDATSQVLVHRPDIFMEDMCRRATVKHSSERHNHLQSSRKGGQRRELKQVPNMGSPRSRGSRSRNISSSTTTTTGSLRKNKSFAAGIWRTLTPSVNAAKADGHEPAQGAWNWNAWF</sequence>
<accession>A0A545VAJ1</accession>